<proteinExistence type="predicted"/>
<keyword evidence="3" id="KW-1185">Reference proteome</keyword>
<dbReference type="RefSeq" id="WP_262989182.1">
    <property type="nucleotide sequence ID" value="NZ_JAOTEN010000001.1"/>
</dbReference>
<dbReference type="InterPro" id="IPR041519">
    <property type="entry name" value="HEPN_RiboL-PSP"/>
</dbReference>
<feature type="domain" description="RiboL-PSP-HEPN" evidence="1">
    <location>
        <begin position="15"/>
        <end position="201"/>
    </location>
</feature>
<dbReference type="Proteomes" id="UP001208114">
    <property type="component" value="Unassembled WGS sequence"/>
</dbReference>
<reference evidence="3" key="1">
    <citation type="submission" date="2023-07" db="EMBL/GenBank/DDBJ databases">
        <title>Chryseobacterium sp. GMJ5 Genome sequencing and assembly.</title>
        <authorList>
            <person name="Jung Y."/>
        </authorList>
    </citation>
    <scope>NUCLEOTIDE SEQUENCE [LARGE SCALE GENOMIC DNA]</scope>
    <source>
        <strain evidence="3">GMJ5</strain>
    </source>
</reference>
<evidence type="ECO:0000313" key="3">
    <source>
        <dbReference type="Proteomes" id="UP001208114"/>
    </source>
</evidence>
<organism evidence="2 3">
    <name type="scientific">Chryseobacterium gilvum</name>
    <dbReference type="NCBI Taxonomy" id="2976534"/>
    <lineage>
        <taxon>Bacteria</taxon>
        <taxon>Pseudomonadati</taxon>
        <taxon>Bacteroidota</taxon>
        <taxon>Flavobacteriia</taxon>
        <taxon>Flavobacteriales</taxon>
        <taxon>Weeksellaceae</taxon>
        <taxon>Chryseobacterium group</taxon>
        <taxon>Chryseobacterium</taxon>
    </lineage>
</organism>
<dbReference type="Pfam" id="PF18735">
    <property type="entry name" value="HEPN_RiboL-PSP"/>
    <property type="match status" value="1"/>
</dbReference>
<dbReference type="EMBL" id="JAOTEN010000001">
    <property type="protein sequence ID" value="MCU7613335.1"/>
    <property type="molecule type" value="Genomic_DNA"/>
</dbReference>
<protein>
    <submittedName>
        <fullName evidence="2">MAE_28990/MAE_18760 family HEPN-like nuclease</fullName>
    </submittedName>
</protein>
<comment type="caution">
    <text evidence="2">The sequence shown here is derived from an EMBL/GenBank/DDBJ whole genome shotgun (WGS) entry which is preliminary data.</text>
</comment>
<accession>A0ABT2VUA5</accession>
<sequence>MKVRTLNELQDKLDNDIQWRKKELTDYKLVLEKNKESTAVIPLIRGGITLSYAHWEGFIKNSSSFYISYISTLNLPLDKVKLNFVALKFKKKLNLSNGIIESMNLIEEIQNIEKLFCKIFDKDIIDTKSNLKFKILNEIIVGLGFEIEHFERNENFIDKKLVEPRNDIAHGTYRDVNYDDYKIVFENVIPLMEYYKTLIENSASLKSYLK</sequence>
<gene>
    <name evidence="2" type="ORF">N0B16_02700</name>
</gene>
<name>A0ABT2VUA5_9FLAO</name>
<evidence type="ECO:0000259" key="1">
    <source>
        <dbReference type="Pfam" id="PF18735"/>
    </source>
</evidence>
<evidence type="ECO:0000313" key="2">
    <source>
        <dbReference type="EMBL" id="MCU7613335.1"/>
    </source>
</evidence>